<accession>A0A3E1NG74</accession>
<dbReference type="InterPro" id="IPR006104">
    <property type="entry name" value="Glyco_hydro_2_N"/>
</dbReference>
<dbReference type="PANTHER" id="PTHR46323:SF2">
    <property type="entry name" value="BETA-GALACTOSIDASE"/>
    <property type="match status" value="1"/>
</dbReference>
<keyword evidence="6" id="KW-0732">Signal</keyword>
<comment type="caution">
    <text evidence="10">The sequence shown here is derived from an EMBL/GenBank/DDBJ whole genome shotgun (WGS) entry which is preliminary data.</text>
</comment>
<dbReference type="InterPro" id="IPR006103">
    <property type="entry name" value="Glyco_hydro_2_cat"/>
</dbReference>
<organism evidence="10 11">
    <name type="scientific">Deminuibacter soli</name>
    <dbReference type="NCBI Taxonomy" id="2291815"/>
    <lineage>
        <taxon>Bacteria</taxon>
        <taxon>Pseudomonadati</taxon>
        <taxon>Bacteroidota</taxon>
        <taxon>Chitinophagia</taxon>
        <taxon>Chitinophagales</taxon>
        <taxon>Chitinophagaceae</taxon>
        <taxon>Deminuibacter</taxon>
    </lineage>
</organism>
<comment type="catalytic activity">
    <reaction evidence="1">
        <text>Hydrolysis of terminal non-reducing beta-D-galactose residues in beta-D-galactosides.</text>
        <dbReference type="EC" id="3.2.1.23"/>
    </reaction>
</comment>
<dbReference type="InterPro" id="IPR013783">
    <property type="entry name" value="Ig-like_fold"/>
</dbReference>
<dbReference type="InterPro" id="IPR017853">
    <property type="entry name" value="GH"/>
</dbReference>
<name>A0A3E1NG74_9BACT</name>
<dbReference type="Gene3D" id="2.60.40.10">
    <property type="entry name" value="Immunoglobulins"/>
    <property type="match status" value="1"/>
</dbReference>
<keyword evidence="4 10" id="KW-0378">Hydrolase</keyword>
<keyword evidence="5" id="KW-0326">Glycosidase</keyword>
<dbReference type="InterPro" id="IPR006101">
    <property type="entry name" value="Glyco_hydro_2"/>
</dbReference>
<sequence>MKKIFLVLLLLTSMARAADTTVIINRLSPIPVERATTGGRLNLGGTWQFNAAPADNAGHDERVKNEGKPIQVPGEWVMQGFKVQPGAWAAYWRDFTVPANWAGQRIKLRCDAIYSVCELFMNGKKIGEHLGGFTPFEIDVTGAATPGRSVQLVIRVKNESIADSLASGSQYAVHPLGGITRKIYLVAMPALNVSMFHAAITFDTSYKDAVLHTEVEIANESSKDITDASLLFELLAPGTGAPVFSKKVALTKIAGHAAPHRETFAFPVAAPVKWDPEHPRLYTYRLSVSSSQGSETVQRMIGFRQIEIRGNRVFVNNQPIKLRGACRHEIDPVHGRVLTGDDWVRDVKLFMEENVNYIRTSHYPPPEEFVHACDSLGMFLEVEAPFCWADGTTVPAAQYQAAIIAPTLDMVNFFKSDPAVLDWSIANESQDAYDAYFKRSAALVRVLDSTRPRVYNQYGEEADNKELEFANFHYPGPGGPGKYHDNSRPVVFNEYAHLNAYNRLELATDPGVRDAWGIGFKNMWEKMYAAPAILGGCIWAGIDDTFILPDGAMVGYGSWGPIDDWRRRKPEFWHVKKTYSPVQIRLAGNYRDGMIRLVVENRMLFSNLSECTLSWHIGHAGERLHPSIAQRQTDTVTLAVNQPLRATDTLYLDVWDGRQVLIDQYAFAVVPAVTTAGKPAPAASKITYQESDGQLSASWPKAKLQVDKQTGAIQLIPAGSANAVISFANLLLLPLNPEGRGTQMTGTTQDFPLFSDVCTDHVVSHLSYQATASQLTIDVQDDYKTAGGFTQYTFKADGHVLIHYRYTVKQDINPRQWGLVLSLQGGFDQLDWQRKGLWNYYPPDHIGRLEGSARAISNAVISGPAGPAVQPSWPWNIDRNEAGTNDFRSTKMYITSAALSNGKATVQIHSNGAQSVRAWKQQPITQLLIAGYSNLGDERFFRGHAEKFDRPLKQGDIIEDTIELSL</sequence>
<evidence type="ECO:0000256" key="6">
    <source>
        <dbReference type="SAM" id="SignalP"/>
    </source>
</evidence>
<dbReference type="InterPro" id="IPR050347">
    <property type="entry name" value="Bact_Beta-galactosidase"/>
</dbReference>
<comment type="similarity">
    <text evidence="2">Belongs to the glycosyl hydrolase 2 family.</text>
</comment>
<feature type="signal peptide" evidence="6">
    <location>
        <begin position="1"/>
        <end position="17"/>
    </location>
</feature>
<evidence type="ECO:0000256" key="5">
    <source>
        <dbReference type="ARBA" id="ARBA00023295"/>
    </source>
</evidence>
<feature type="domain" description="Glycosyl hydrolases family 2 sugar binding" evidence="9">
    <location>
        <begin position="65"/>
        <end position="189"/>
    </location>
</feature>
<dbReference type="GO" id="GO:0005990">
    <property type="term" value="P:lactose catabolic process"/>
    <property type="evidence" value="ECO:0007669"/>
    <property type="project" value="TreeGrafter"/>
</dbReference>
<evidence type="ECO:0000259" key="8">
    <source>
        <dbReference type="Pfam" id="PF02836"/>
    </source>
</evidence>
<dbReference type="EC" id="3.2.1.23" evidence="3"/>
<dbReference type="PRINTS" id="PR00132">
    <property type="entry name" value="GLHYDRLASE2"/>
</dbReference>
<evidence type="ECO:0000313" key="11">
    <source>
        <dbReference type="Proteomes" id="UP000261284"/>
    </source>
</evidence>
<dbReference type="GO" id="GO:0009341">
    <property type="term" value="C:beta-galactosidase complex"/>
    <property type="evidence" value="ECO:0007669"/>
    <property type="project" value="TreeGrafter"/>
</dbReference>
<feature type="domain" description="Glycoside hydrolase family 2 immunoglobulin-like beta-sandwich" evidence="7">
    <location>
        <begin position="200"/>
        <end position="304"/>
    </location>
</feature>
<dbReference type="Pfam" id="PF02836">
    <property type="entry name" value="Glyco_hydro_2_C"/>
    <property type="match status" value="1"/>
</dbReference>
<dbReference type="Gene3D" id="3.20.20.80">
    <property type="entry name" value="Glycosidases"/>
    <property type="match status" value="1"/>
</dbReference>
<evidence type="ECO:0000256" key="4">
    <source>
        <dbReference type="ARBA" id="ARBA00022801"/>
    </source>
</evidence>
<dbReference type="SUPFAM" id="SSF51445">
    <property type="entry name" value="(Trans)glycosidases"/>
    <property type="match status" value="1"/>
</dbReference>
<protein>
    <recommendedName>
        <fullName evidence="3">beta-galactosidase</fullName>
        <ecNumber evidence="3">3.2.1.23</ecNumber>
    </recommendedName>
</protein>
<gene>
    <name evidence="10" type="ORF">DXN05_18030</name>
</gene>
<dbReference type="Proteomes" id="UP000261284">
    <property type="component" value="Unassembled WGS sequence"/>
</dbReference>
<evidence type="ECO:0000259" key="7">
    <source>
        <dbReference type="Pfam" id="PF00703"/>
    </source>
</evidence>
<dbReference type="AlphaFoldDB" id="A0A3E1NG74"/>
<dbReference type="Pfam" id="PF02837">
    <property type="entry name" value="Glyco_hydro_2_N"/>
    <property type="match status" value="1"/>
</dbReference>
<feature type="chain" id="PRO_5017779041" description="beta-galactosidase" evidence="6">
    <location>
        <begin position="18"/>
        <end position="966"/>
    </location>
</feature>
<dbReference type="Gene3D" id="2.60.120.260">
    <property type="entry name" value="Galactose-binding domain-like"/>
    <property type="match status" value="1"/>
</dbReference>
<feature type="domain" description="Glycoside hydrolase family 2 catalytic" evidence="8">
    <location>
        <begin position="306"/>
        <end position="497"/>
    </location>
</feature>
<dbReference type="InterPro" id="IPR036156">
    <property type="entry name" value="Beta-gal/glucu_dom_sf"/>
</dbReference>
<dbReference type="SUPFAM" id="SSF49303">
    <property type="entry name" value="beta-Galactosidase/glucuronidase domain"/>
    <property type="match status" value="2"/>
</dbReference>
<reference evidence="10 11" key="1">
    <citation type="submission" date="2018-08" db="EMBL/GenBank/DDBJ databases">
        <title>Chitinophagaceae sp. K23C18032701, a novel bacterium isolated from forest soil.</title>
        <authorList>
            <person name="Wang C."/>
        </authorList>
    </citation>
    <scope>NUCLEOTIDE SEQUENCE [LARGE SCALE GENOMIC DNA]</scope>
    <source>
        <strain evidence="10 11">K23C18032701</strain>
    </source>
</reference>
<evidence type="ECO:0000256" key="2">
    <source>
        <dbReference type="ARBA" id="ARBA00007401"/>
    </source>
</evidence>
<dbReference type="InterPro" id="IPR008979">
    <property type="entry name" value="Galactose-bd-like_sf"/>
</dbReference>
<proteinExistence type="inferred from homology"/>
<dbReference type="InterPro" id="IPR006102">
    <property type="entry name" value="Ig-like_GH2"/>
</dbReference>
<dbReference type="SUPFAM" id="SSF49785">
    <property type="entry name" value="Galactose-binding domain-like"/>
    <property type="match status" value="1"/>
</dbReference>
<evidence type="ECO:0000313" key="10">
    <source>
        <dbReference type="EMBL" id="RFM26887.1"/>
    </source>
</evidence>
<dbReference type="EMBL" id="QTJU01000007">
    <property type="protein sequence ID" value="RFM26887.1"/>
    <property type="molecule type" value="Genomic_DNA"/>
</dbReference>
<dbReference type="PANTHER" id="PTHR46323">
    <property type="entry name" value="BETA-GALACTOSIDASE"/>
    <property type="match status" value="1"/>
</dbReference>
<dbReference type="GO" id="GO:0004565">
    <property type="term" value="F:beta-galactosidase activity"/>
    <property type="evidence" value="ECO:0007669"/>
    <property type="project" value="UniProtKB-EC"/>
</dbReference>
<dbReference type="Pfam" id="PF00703">
    <property type="entry name" value="Glyco_hydro_2"/>
    <property type="match status" value="1"/>
</dbReference>
<evidence type="ECO:0000256" key="3">
    <source>
        <dbReference type="ARBA" id="ARBA00012756"/>
    </source>
</evidence>
<keyword evidence="11" id="KW-1185">Reference proteome</keyword>
<evidence type="ECO:0000256" key="1">
    <source>
        <dbReference type="ARBA" id="ARBA00001412"/>
    </source>
</evidence>
<dbReference type="RefSeq" id="WP_116848671.1">
    <property type="nucleotide sequence ID" value="NZ_QTJU01000007.1"/>
</dbReference>
<dbReference type="OrthoDB" id="9801077at2"/>
<evidence type="ECO:0000259" key="9">
    <source>
        <dbReference type="Pfam" id="PF02837"/>
    </source>
</evidence>